<dbReference type="EC" id="3.1.3.-" evidence="7"/>
<feature type="binding site" evidence="10">
    <location>
        <position position="96"/>
    </location>
    <ligand>
        <name>Zn(2+)</name>
        <dbReference type="ChEBI" id="CHEBI:29105"/>
    </ligand>
</feature>
<evidence type="ECO:0000256" key="10">
    <source>
        <dbReference type="PIRSR" id="PIRSR004682-4"/>
    </source>
</evidence>
<dbReference type="InterPro" id="IPR023214">
    <property type="entry name" value="HAD_sf"/>
</dbReference>
<evidence type="ECO:0000256" key="8">
    <source>
        <dbReference type="PIRSR" id="PIRSR004682-1"/>
    </source>
</evidence>
<dbReference type="EMBL" id="WMIA01000033">
    <property type="protein sequence ID" value="MTF40549.1"/>
    <property type="molecule type" value="Genomic_DNA"/>
</dbReference>
<dbReference type="Proteomes" id="UP000437131">
    <property type="component" value="Unassembled WGS sequence"/>
</dbReference>
<feature type="binding site" evidence="10">
    <location>
        <position position="88"/>
    </location>
    <ligand>
        <name>Zn(2+)</name>
        <dbReference type="ChEBI" id="CHEBI:29105"/>
    </ligand>
</feature>
<keyword evidence="2 7" id="KW-0963">Cytoplasm</keyword>
<keyword evidence="10" id="KW-0862">Zinc</keyword>
<accession>A0A844H0H6</accession>
<dbReference type="GO" id="GO:0046872">
    <property type="term" value="F:metal ion binding"/>
    <property type="evidence" value="ECO:0007669"/>
    <property type="project" value="UniProtKB-KW"/>
</dbReference>
<dbReference type="InterPro" id="IPR036412">
    <property type="entry name" value="HAD-like_sf"/>
</dbReference>
<feature type="site" description="Contributes to substrate recognition" evidence="9">
    <location>
        <position position="99"/>
    </location>
</feature>
<dbReference type="GO" id="GO:0016791">
    <property type="term" value="F:phosphatase activity"/>
    <property type="evidence" value="ECO:0007669"/>
    <property type="project" value="InterPro"/>
</dbReference>
<evidence type="ECO:0000256" key="1">
    <source>
        <dbReference type="ARBA" id="ARBA00004496"/>
    </source>
</evidence>
<feature type="site" description="Stabilizes the phosphoryl group" evidence="9">
    <location>
        <position position="100"/>
    </location>
</feature>
<comment type="caution">
    <text evidence="11">The sequence shown here is derived from an EMBL/GenBank/DDBJ whole genome shotgun (WGS) entry which is preliminary data.</text>
</comment>
<feature type="binding site" evidence="10">
    <location>
        <position position="9"/>
    </location>
    <ligand>
        <name>Mg(2+)</name>
        <dbReference type="ChEBI" id="CHEBI:18420"/>
    </ligand>
</feature>
<feature type="active site" description="Nucleophile" evidence="8">
    <location>
        <position position="7"/>
    </location>
</feature>
<dbReference type="InterPro" id="IPR006543">
    <property type="entry name" value="Histidinol-phos"/>
</dbReference>
<evidence type="ECO:0000256" key="9">
    <source>
        <dbReference type="PIRSR" id="PIRSR004682-3"/>
    </source>
</evidence>
<dbReference type="SUPFAM" id="SSF56784">
    <property type="entry name" value="HAD-like"/>
    <property type="match status" value="1"/>
</dbReference>
<dbReference type="NCBIfam" id="TIGR01656">
    <property type="entry name" value="Histidinol-ppas"/>
    <property type="match status" value="1"/>
</dbReference>
<dbReference type="InterPro" id="IPR004446">
    <property type="entry name" value="Heptose_bisP_phosphatase"/>
</dbReference>
<feature type="binding site" evidence="10">
    <location>
        <position position="98"/>
    </location>
    <ligand>
        <name>Zn(2+)</name>
        <dbReference type="ChEBI" id="CHEBI:29105"/>
    </ligand>
</feature>
<feature type="site" description="Stabilizes the phosphoryl group" evidence="9">
    <location>
        <position position="49"/>
    </location>
</feature>
<feature type="binding site" evidence="10">
    <location>
        <position position="125"/>
    </location>
    <ligand>
        <name>Mg(2+)</name>
        <dbReference type="ChEBI" id="CHEBI:18420"/>
    </ligand>
</feature>
<keyword evidence="5 7" id="KW-0119">Carbohydrate metabolism</keyword>
<evidence type="ECO:0000256" key="2">
    <source>
        <dbReference type="ARBA" id="ARBA00022490"/>
    </source>
</evidence>
<keyword evidence="3 10" id="KW-0479">Metal-binding</keyword>
<feature type="binding site" evidence="10">
    <location>
        <position position="90"/>
    </location>
    <ligand>
        <name>Zn(2+)</name>
        <dbReference type="ChEBI" id="CHEBI:29105"/>
    </ligand>
</feature>
<keyword evidence="4 7" id="KW-0378">Hydrolase</keyword>
<organism evidence="11 12">
    <name type="scientific">Cyanobacterium aponinum 0216</name>
    <dbReference type="NCBI Taxonomy" id="2676140"/>
    <lineage>
        <taxon>Bacteria</taxon>
        <taxon>Bacillati</taxon>
        <taxon>Cyanobacteriota</taxon>
        <taxon>Cyanophyceae</taxon>
        <taxon>Oscillatoriophycideae</taxon>
        <taxon>Chroococcales</taxon>
        <taxon>Geminocystaceae</taxon>
        <taxon>Cyanobacterium</taxon>
    </lineage>
</organism>
<dbReference type="InterPro" id="IPR006549">
    <property type="entry name" value="HAD-SF_hydro_IIIA"/>
</dbReference>
<evidence type="ECO:0000256" key="5">
    <source>
        <dbReference type="ARBA" id="ARBA00023277"/>
    </source>
</evidence>
<evidence type="ECO:0000256" key="7">
    <source>
        <dbReference type="PIRNR" id="PIRNR004682"/>
    </source>
</evidence>
<dbReference type="PANTHER" id="PTHR42891">
    <property type="entry name" value="D-GLYCERO-BETA-D-MANNO-HEPTOSE-1,7-BISPHOSPHATE 7-PHOSPHATASE"/>
    <property type="match status" value="1"/>
</dbReference>
<dbReference type="PIRSF" id="PIRSF004682">
    <property type="entry name" value="GmhB"/>
    <property type="match status" value="1"/>
</dbReference>
<dbReference type="PANTHER" id="PTHR42891:SF1">
    <property type="entry name" value="D-GLYCERO-BETA-D-MANNO-HEPTOSE-1,7-BISPHOSPHATE 7-PHOSPHATASE"/>
    <property type="match status" value="1"/>
</dbReference>
<dbReference type="GO" id="GO:0005975">
    <property type="term" value="P:carbohydrate metabolic process"/>
    <property type="evidence" value="ECO:0007669"/>
    <property type="project" value="InterPro"/>
</dbReference>
<evidence type="ECO:0000313" key="12">
    <source>
        <dbReference type="Proteomes" id="UP000437131"/>
    </source>
</evidence>
<evidence type="ECO:0000313" key="11">
    <source>
        <dbReference type="EMBL" id="MTF40549.1"/>
    </source>
</evidence>
<evidence type="ECO:0000256" key="3">
    <source>
        <dbReference type="ARBA" id="ARBA00022723"/>
    </source>
</evidence>
<dbReference type="CDD" id="cd07503">
    <property type="entry name" value="HAD_HisB-N"/>
    <property type="match status" value="1"/>
</dbReference>
<keyword evidence="10" id="KW-0460">Magnesium</keyword>
<comment type="cofactor">
    <cofactor evidence="10">
        <name>Mg(2+)</name>
        <dbReference type="ChEBI" id="CHEBI:18420"/>
    </cofactor>
</comment>
<dbReference type="NCBIfam" id="TIGR01662">
    <property type="entry name" value="HAD-SF-IIIA"/>
    <property type="match status" value="1"/>
</dbReference>
<protein>
    <recommendedName>
        <fullName evidence="6 7">D,D-heptose 1,7-bisphosphate phosphatase</fullName>
        <ecNumber evidence="7">3.1.3.-</ecNumber>
    </recommendedName>
</protein>
<dbReference type="RefSeq" id="WP_015218864.1">
    <property type="nucleotide sequence ID" value="NZ_WMIA01000033.1"/>
</dbReference>
<evidence type="ECO:0000256" key="6">
    <source>
        <dbReference type="ARBA" id="ARBA00031828"/>
    </source>
</evidence>
<name>A0A844H0H6_9CHRO</name>
<sequence length="181" mass="20501">MKALFLDRDGVVIDYIPYLSKPEQVKIPENAPFALKQWQNQGYRLVIVTNQSGISRGYFTLEEVKAIHERLIAEYANFGVYFADILICPHQPADKCLCRKPSPFLIKTYAENHGIDLSQSYFIGDAPSDIECAINAKCQPVLLLTGRGKETLTHLSQYSLSIPVFEQMKDTILLLKTFAEK</sequence>
<gene>
    <name evidence="11" type="ORF">GGC33_16685</name>
</gene>
<evidence type="ECO:0000256" key="4">
    <source>
        <dbReference type="ARBA" id="ARBA00022801"/>
    </source>
</evidence>
<comment type="similarity">
    <text evidence="7">Belongs to the gmhB family.</text>
</comment>
<comment type="subcellular location">
    <subcellularLocation>
        <location evidence="1 7">Cytoplasm</location>
    </subcellularLocation>
</comment>
<dbReference type="Pfam" id="PF13242">
    <property type="entry name" value="Hydrolase_like"/>
    <property type="match status" value="1"/>
</dbReference>
<reference evidence="11 12" key="1">
    <citation type="submission" date="2019-11" db="EMBL/GenBank/DDBJ databases">
        <title>Isolation of a new High Light Tolerant Cyanobacteria.</title>
        <authorList>
            <person name="Dobson Z."/>
            <person name="Vaughn N."/>
            <person name="Vaughn M."/>
            <person name="Fromme P."/>
            <person name="Mazor Y."/>
        </authorList>
    </citation>
    <scope>NUCLEOTIDE SEQUENCE [LARGE SCALE GENOMIC DNA]</scope>
    <source>
        <strain evidence="11 12">0216</strain>
    </source>
</reference>
<feature type="active site" description="Proton donor" evidence="8">
    <location>
        <position position="9"/>
    </location>
</feature>
<proteinExistence type="inferred from homology"/>
<feature type="binding site" evidence="10">
    <location>
        <position position="7"/>
    </location>
    <ligand>
        <name>Mg(2+)</name>
        <dbReference type="ChEBI" id="CHEBI:18420"/>
    </ligand>
</feature>
<comment type="cofactor">
    <cofactor evidence="10">
        <name>Zn(2+)</name>
        <dbReference type="ChEBI" id="CHEBI:29105"/>
    </cofactor>
</comment>
<dbReference type="Gene3D" id="3.40.50.1000">
    <property type="entry name" value="HAD superfamily/HAD-like"/>
    <property type="match status" value="1"/>
</dbReference>
<dbReference type="GO" id="GO:0005737">
    <property type="term" value="C:cytoplasm"/>
    <property type="evidence" value="ECO:0007669"/>
    <property type="project" value="UniProtKB-SubCell"/>
</dbReference>
<dbReference type="AlphaFoldDB" id="A0A844H0H6"/>